<evidence type="ECO:0000313" key="3">
    <source>
        <dbReference type="Proteomes" id="UP001341840"/>
    </source>
</evidence>
<keyword evidence="3" id="KW-1185">Reference proteome</keyword>
<evidence type="ECO:0000256" key="1">
    <source>
        <dbReference type="SAM" id="MobiDB-lite"/>
    </source>
</evidence>
<evidence type="ECO:0000313" key="2">
    <source>
        <dbReference type="EMBL" id="MED6153414.1"/>
    </source>
</evidence>
<reference evidence="2 3" key="1">
    <citation type="journal article" date="2023" name="Plants (Basel)">
        <title>Bridging the Gap: Combining Genomics and Transcriptomics Approaches to Understand Stylosanthes scabra, an Orphan Legume from the Brazilian Caatinga.</title>
        <authorList>
            <person name="Ferreira-Neto J.R.C."/>
            <person name="da Silva M.D."/>
            <person name="Binneck E."/>
            <person name="de Melo N.F."/>
            <person name="da Silva R.H."/>
            <person name="de Melo A.L.T.M."/>
            <person name="Pandolfi V."/>
            <person name="Bustamante F.O."/>
            <person name="Brasileiro-Vidal A.C."/>
            <person name="Benko-Iseppon A.M."/>
        </authorList>
    </citation>
    <scope>NUCLEOTIDE SEQUENCE [LARGE SCALE GENOMIC DNA]</scope>
    <source>
        <tissue evidence="2">Leaves</tissue>
    </source>
</reference>
<dbReference type="EMBL" id="JASCZI010093650">
    <property type="protein sequence ID" value="MED6153414.1"/>
    <property type="molecule type" value="Genomic_DNA"/>
</dbReference>
<comment type="caution">
    <text evidence="2">The sequence shown here is derived from an EMBL/GenBank/DDBJ whole genome shotgun (WGS) entry which is preliminary data.</text>
</comment>
<dbReference type="Proteomes" id="UP001341840">
    <property type="component" value="Unassembled WGS sequence"/>
</dbReference>
<organism evidence="2 3">
    <name type="scientific">Stylosanthes scabra</name>
    <dbReference type="NCBI Taxonomy" id="79078"/>
    <lineage>
        <taxon>Eukaryota</taxon>
        <taxon>Viridiplantae</taxon>
        <taxon>Streptophyta</taxon>
        <taxon>Embryophyta</taxon>
        <taxon>Tracheophyta</taxon>
        <taxon>Spermatophyta</taxon>
        <taxon>Magnoliopsida</taxon>
        <taxon>eudicotyledons</taxon>
        <taxon>Gunneridae</taxon>
        <taxon>Pentapetalae</taxon>
        <taxon>rosids</taxon>
        <taxon>fabids</taxon>
        <taxon>Fabales</taxon>
        <taxon>Fabaceae</taxon>
        <taxon>Papilionoideae</taxon>
        <taxon>50 kb inversion clade</taxon>
        <taxon>dalbergioids sensu lato</taxon>
        <taxon>Dalbergieae</taxon>
        <taxon>Pterocarpus clade</taxon>
        <taxon>Stylosanthes</taxon>
    </lineage>
</organism>
<gene>
    <name evidence="2" type="ORF">PIB30_101782</name>
</gene>
<accession>A0ABU6TX23</accession>
<protein>
    <submittedName>
        <fullName evidence="2">Uncharacterized protein</fullName>
    </submittedName>
</protein>
<feature type="region of interest" description="Disordered" evidence="1">
    <location>
        <begin position="208"/>
        <end position="244"/>
    </location>
</feature>
<sequence>MVENHQGDQGAMAAVAVRIPHELPSIYRWVSNNLLGAPSIFDQGYLDELKETGILFSGGDLERRYRVEAARRGERVCYLNLDHPTIPHWLWMNEVMFTDFGVRAPFTDFQQRLLNRASVAPSQLHPNAWSSNRCFELVGFDIAPVTYQGLNADQKDTTDILIFLFSKNNLSSKYLLGNLEETRKTIVEMAGNNVSLARLRNLLHSTPTRAVPTASGPSSVGRAVSPPIIPTTGTRVLPQGESSSEARRISEQLVDISSPIQEEEPLPAPTSPGKCAAKDILIVSKWSRLSKGVSREFSAMDRSFDASGFIGASLLGPRA</sequence>
<name>A0ABU6TX23_9FABA</name>
<proteinExistence type="predicted"/>